<evidence type="ECO:0000259" key="20">
    <source>
        <dbReference type="Pfam" id="PF20806"/>
    </source>
</evidence>
<keyword evidence="13 16" id="KW-0675">Receptor</keyword>
<reference evidence="21" key="1">
    <citation type="submission" date="2025-08" db="UniProtKB">
        <authorList>
            <consortium name="Ensembl"/>
        </authorList>
    </citation>
    <scope>IDENTIFICATION</scope>
</reference>
<feature type="domain" description="Integrin alpha second immunoglobulin-like" evidence="19">
    <location>
        <begin position="560"/>
        <end position="694"/>
    </location>
</feature>
<dbReference type="Gene3D" id="1.20.5.930">
    <property type="entry name" value="Bicelle-embedded integrin alpha(iib) transmembrane segment"/>
    <property type="match status" value="1"/>
</dbReference>
<dbReference type="Ensembl" id="ENSOKIT00005002736.1">
    <property type="protein sequence ID" value="ENSOKIP00005002603.1"/>
    <property type="gene ID" value="ENSOKIG00005001157.1"/>
</dbReference>
<keyword evidence="8 16" id="KW-0130">Cell adhesion</keyword>
<dbReference type="InterPro" id="IPR013649">
    <property type="entry name" value="Integrin_alpha_Ig-like_1"/>
</dbReference>
<dbReference type="PRINTS" id="PR01185">
    <property type="entry name" value="INTEGRINA"/>
</dbReference>
<dbReference type="GO" id="GO:0001525">
    <property type="term" value="P:angiogenesis"/>
    <property type="evidence" value="ECO:0007669"/>
    <property type="project" value="TreeGrafter"/>
</dbReference>
<dbReference type="InterPro" id="IPR018184">
    <property type="entry name" value="Integrin_alpha_C_CS"/>
</dbReference>
<dbReference type="AlphaFoldDB" id="A0A8C7C7G6"/>
<dbReference type="Gene3D" id="2.130.10.130">
    <property type="entry name" value="Integrin alpha, N-terminal"/>
    <property type="match status" value="1"/>
</dbReference>
<dbReference type="InterPro" id="IPR048285">
    <property type="entry name" value="Integrin_alpha_Ig-like_2"/>
</dbReference>
<evidence type="ECO:0000256" key="11">
    <source>
        <dbReference type="ARBA" id="ARBA00023136"/>
    </source>
</evidence>
<keyword evidence="3 16" id="KW-0812">Transmembrane</keyword>
<dbReference type="InterPro" id="IPR013519">
    <property type="entry name" value="Int_alpha_beta-p"/>
</dbReference>
<evidence type="ECO:0000256" key="3">
    <source>
        <dbReference type="ARBA" id="ARBA00022692"/>
    </source>
</evidence>
<keyword evidence="12" id="KW-1015">Disulfide bond</keyword>
<dbReference type="InterPro" id="IPR028994">
    <property type="entry name" value="Integrin_alpha_N"/>
</dbReference>
<feature type="signal peptide" evidence="16">
    <location>
        <begin position="1"/>
        <end position="23"/>
    </location>
</feature>
<dbReference type="GO" id="GO:0033627">
    <property type="term" value="P:cell adhesion mediated by integrin"/>
    <property type="evidence" value="ECO:0007669"/>
    <property type="project" value="TreeGrafter"/>
</dbReference>
<dbReference type="GO" id="GO:0007229">
    <property type="term" value="P:integrin-mediated signaling pathway"/>
    <property type="evidence" value="ECO:0007669"/>
    <property type="project" value="UniProtKB-KW"/>
</dbReference>
<evidence type="ECO:0000256" key="9">
    <source>
        <dbReference type="ARBA" id="ARBA00022989"/>
    </source>
</evidence>
<evidence type="ECO:0000256" key="6">
    <source>
        <dbReference type="ARBA" id="ARBA00022737"/>
    </source>
</evidence>
<evidence type="ECO:0000256" key="5">
    <source>
        <dbReference type="ARBA" id="ARBA00022729"/>
    </source>
</evidence>
<evidence type="ECO:0000256" key="15">
    <source>
        <dbReference type="PROSITE-ProRule" id="PRU00803"/>
    </source>
</evidence>
<feature type="repeat" description="FG-GAP" evidence="15">
    <location>
        <begin position="295"/>
        <end position="353"/>
    </location>
</feature>
<dbReference type="SMART" id="SM00191">
    <property type="entry name" value="Int_alpha"/>
    <property type="match status" value="4"/>
</dbReference>
<gene>
    <name evidence="21" type="primary">ITGAV</name>
    <name evidence="21" type="synonym">LOC109881272</name>
</gene>
<keyword evidence="11 16" id="KW-0472">Membrane</keyword>
<organism evidence="21 22">
    <name type="scientific">Oncorhynchus kisutch</name>
    <name type="common">Coho salmon</name>
    <name type="synonym">Salmo kisutch</name>
    <dbReference type="NCBI Taxonomy" id="8019"/>
    <lineage>
        <taxon>Eukaryota</taxon>
        <taxon>Metazoa</taxon>
        <taxon>Chordata</taxon>
        <taxon>Craniata</taxon>
        <taxon>Vertebrata</taxon>
        <taxon>Euteleostomi</taxon>
        <taxon>Actinopterygii</taxon>
        <taxon>Neopterygii</taxon>
        <taxon>Teleostei</taxon>
        <taxon>Protacanthopterygii</taxon>
        <taxon>Salmoniformes</taxon>
        <taxon>Salmonidae</taxon>
        <taxon>Salmoninae</taxon>
        <taxon>Oncorhynchus</taxon>
    </lineage>
</organism>
<evidence type="ECO:0000256" key="16">
    <source>
        <dbReference type="RuleBase" id="RU003762"/>
    </source>
</evidence>
<dbReference type="InterPro" id="IPR000413">
    <property type="entry name" value="Integrin_alpha"/>
</dbReference>
<keyword evidence="9 16" id="KW-1133">Transmembrane helix</keyword>
<feature type="repeat" description="FG-GAP" evidence="15">
    <location>
        <begin position="357"/>
        <end position="420"/>
    </location>
</feature>
<evidence type="ECO:0000256" key="2">
    <source>
        <dbReference type="ARBA" id="ARBA00008054"/>
    </source>
</evidence>
<evidence type="ECO:0000259" key="18">
    <source>
        <dbReference type="Pfam" id="PF08441"/>
    </source>
</evidence>
<reference evidence="21" key="2">
    <citation type="submission" date="2025-09" db="UniProtKB">
        <authorList>
            <consortium name="Ensembl"/>
        </authorList>
    </citation>
    <scope>IDENTIFICATION</scope>
</reference>
<evidence type="ECO:0000256" key="8">
    <source>
        <dbReference type="ARBA" id="ARBA00022889"/>
    </source>
</evidence>
<feature type="chain" id="PRO_5034601036" evidence="16">
    <location>
        <begin position="24"/>
        <end position="961"/>
    </location>
</feature>
<dbReference type="Pfam" id="PF01839">
    <property type="entry name" value="FG-GAP"/>
    <property type="match status" value="2"/>
</dbReference>
<dbReference type="PANTHER" id="PTHR23220:SF4">
    <property type="entry name" value="INTEGRIN ALPHA-V"/>
    <property type="match status" value="1"/>
</dbReference>
<feature type="region of interest" description="Disordered" evidence="17">
    <location>
        <begin position="938"/>
        <end position="961"/>
    </location>
</feature>
<dbReference type="GO" id="GO:0008305">
    <property type="term" value="C:integrin complex"/>
    <property type="evidence" value="ECO:0007669"/>
    <property type="project" value="InterPro"/>
</dbReference>
<dbReference type="FunFam" id="2.60.40.1460:FF:000001">
    <property type="entry name" value="Integrin, alpha V"/>
    <property type="match status" value="1"/>
</dbReference>
<keyword evidence="14" id="KW-0325">Glycoprotein</keyword>
<dbReference type="PROSITE" id="PS00242">
    <property type="entry name" value="INTEGRIN_ALPHA"/>
    <property type="match status" value="1"/>
</dbReference>
<dbReference type="Pfam" id="PF20805">
    <property type="entry name" value="Integrin_A_Ig_2"/>
    <property type="match status" value="1"/>
</dbReference>
<evidence type="ECO:0000259" key="19">
    <source>
        <dbReference type="Pfam" id="PF20805"/>
    </source>
</evidence>
<protein>
    <submittedName>
        <fullName evidence="21">Integrin, alpha V</fullName>
    </submittedName>
</protein>
<keyword evidence="7" id="KW-0106">Calcium</keyword>
<dbReference type="Pfam" id="PF08441">
    <property type="entry name" value="Integrin_A_Ig_1"/>
    <property type="match status" value="1"/>
</dbReference>
<feature type="region of interest" description="Disordered" evidence="17">
    <location>
        <begin position="801"/>
        <end position="834"/>
    </location>
</feature>
<dbReference type="InterPro" id="IPR032695">
    <property type="entry name" value="Integrin_dom_sf"/>
</dbReference>
<dbReference type="GO" id="GO:0046872">
    <property type="term" value="F:metal ion binding"/>
    <property type="evidence" value="ECO:0007669"/>
    <property type="project" value="UniProtKB-KW"/>
</dbReference>
<dbReference type="PROSITE" id="PS51470">
    <property type="entry name" value="FG_GAP"/>
    <property type="match status" value="4"/>
</dbReference>
<evidence type="ECO:0000256" key="14">
    <source>
        <dbReference type="ARBA" id="ARBA00023180"/>
    </source>
</evidence>
<keyword evidence="22" id="KW-1185">Reference proteome</keyword>
<evidence type="ECO:0000256" key="7">
    <source>
        <dbReference type="ARBA" id="ARBA00022837"/>
    </source>
</evidence>
<evidence type="ECO:0000256" key="17">
    <source>
        <dbReference type="SAM" id="MobiDB-lite"/>
    </source>
</evidence>
<dbReference type="GO" id="GO:0009897">
    <property type="term" value="C:external side of plasma membrane"/>
    <property type="evidence" value="ECO:0007669"/>
    <property type="project" value="TreeGrafter"/>
</dbReference>
<dbReference type="Proteomes" id="UP000694557">
    <property type="component" value="Unassembled WGS sequence"/>
</dbReference>
<proteinExistence type="inferred from homology"/>
<dbReference type="GeneTree" id="ENSGT00940000158361"/>
<comment type="similarity">
    <text evidence="2 16">Belongs to the integrin alpha chain family.</text>
</comment>
<keyword evidence="10 16" id="KW-0401">Integrin</keyword>
<dbReference type="FunFam" id="1.20.5.930:FF:000001">
    <property type="entry name" value="Integrin subunit alpha V"/>
    <property type="match status" value="1"/>
</dbReference>
<feature type="transmembrane region" description="Helical" evidence="16">
    <location>
        <begin position="906"/>
        <end position="928"/>
    </location>
</feature>
<evidence type="ECO:0000256" key="13">
    <source>
        <dbReference type="ARBA" id="ARBA00023170"/>
    </source>
</evidence>
<dbReference type="SUPFAM" id="SSF69318">
    <property type="entry name" value="Integrin alpha N-terminal domain"/>
    <property type="match status" value="1"/>
</dbReference>
<keyword evidence="5 16" id="KW-0732">Signal</keyword>
<dbReference type="InterPro" id="IPR013517">
    <property type="entry name" value="FG-GAP"/>
</dbReference>
<sequence>MERRRKLGLSLALILSCLQWTTSFNLDIDKPYVFSGPKGSYFGFAVDFFQPNNKSNILIGAPRANTSSASTVVERGAVYTCPWQKSSDCTQVQFDNTGECLCVSLSQACAPLYQWSTFSLSEREPVGTCFLKKGGEKKNILAGFSIDFVKNNRVVVGGPGSFYWQGQLISDDISEIIARFNNNYYTPYSNQLTTKSASAQYDDSYLGKYYFCLSPKWHLVYIGYTISGRSHCISLFPQMAAYFGHSVAATDLNNDGLVDLFVGAPLFMDRGSDGKLREVGQVSVFLGKGGFSFHTPITLSGTEIYSRFGSSIATLGDLDMDGFNDVAIAAPYGGPKHRGLVYIHNGRAAGPDPVPSQVLVGRWASSYMPPSFGYSLHGATDIDQNGYPDLIVGVFGADKAVLYRARPVISVNATLDISPQILNPQDRNCKLLDHDTPVSWCTSCLAGLGLLPSLLRFQVDLVLDKHKHKGATKRVLFLHGKTSRYTKNMTVSNGRGPACEEQEAFLIDDSEFRDKITPISVFMEFSLDYQQAADKTGLLPILDQSTPTNISKQAHILLDCGDDNICKPDLKLSVVSDQKEIYIGDDNPLTLEVTAENRGEGAYEAELHVFIPPQADFTGVVRNSETLSRLSCAYKIENQTRVVVCDLGNPMKGGTKVLAGLRFSVHQLSEQDTSVEFDLQMKSSNQFNNTSSRVLSITKLAVLAKVDIRGYVVSAPDQVFLPVANWQPKENPVVGDDIGPQILHVYELRNRGPSTFSKAMLDIEWPYRFNNGSLLYITKLEVDGDGGMNCSTDMEINPLNVSNPLSGEKNITSPSGGGDRTEGRNRNHVHRRELERKEMEGDLETLDCSKVQCLKIRCQVGRVERGQSAILYIHSRLGVATFLKVRLLSVSMSVIWVKSEPEPVPWWVVTLALIAGLLLLALLIFVMYKLGFFERVRPPQEDSAEKEQLAPQENGDRNTDA</sequence>
<dbReference type="SUPFAM" id="SSF69179">
    <property type="entry name" value="Integrin domains"/>
    <property type="match status" value="3"/>
</dbReference>
<evidence type="ECO:0000313" key="22">
    <source>
        <dbReference type="Proteomes" id="UP000694557"/>
    </source>
</evidence>
<dbReference type="Gene3D" id="2.60.40.1460">
    <property type="entry name" value="Integrin domains. Chain A, domain 2"/>
    <property type="match status" value="1"/>
</dbReference>
<dbReference type="GO" id="GO:0005178">
    <property type="term" value="F:integrin binding"/>
    <property type="evidence" value="ECO:0007669"/>
    <property type="project" value="TreeGrafter"/>
</dbReference>
<accession>A0A8C7C7G6</accession>
<feature type="domain" description="Integrin alpha third immunoglobulin-like" evidence="20">
    <location>
        <begin position="712"/>
        <end position="892"/>
    </location>
</feature>
<keyword evidence="6" id="KW-0677">Repeat</keyword>
<dbReference type="GO" id="GO:0098609">
    <property type="term" value="P:cell-cell adhesion"/>
    <property type="evidence" value="ECO:0007669"/>
    <property type="project" value="TreeGrafter"/>
</dbReference>
<dbReference type="GO" id="GO:0007160">
    <property type="term" value="P:cell-matrix adhesion"/>
    <property type="evidence" value="ECO:0007669"/>
    <property type="project" value="TreeGrafter"/>
</dbReference>
<dbReference type="InterPro" id="IPR048286">
    <property type="entry name" value="Integrin_alpha_Ig-like_3"/>
</dbReference>
<feature type="domain" description="Integrin alpha first immunoglubulin-like" evidence="18">
    <location>
        <begin position="405"/>
        <end position="559"/>
    </location>
</feature>
<evidence type="ECO:0000256" key="1">
    <source>
        <dbReference type="ARBA" id="ARBA00004479"/>
    </source>
</evidence>
<feature type="repeat" description="FG-GAP" evidence="15">
    <location>
        <begin position="228"/>
        <end position="294"/>
    </location>
</feature>
<evidence type="ECO:0000256" key="12">
    <source>
        <dbReference type="ARBA" id="ARBA00023157"/>
    </source>
</evidence>
<evidence type="ECO:0000256" key="10">
    <source>
        <dbReference type="ARBA" id="ARBA00023037"/>
    </source>
</evidence>
<dbReference type="PANTHER" id="PTHR23220">
    <property type="entry name" value="INTEGRIN ALPHA"/>
    <property type="match status" value="1"/>
</dbReference>
<dbReference type="Gene3D" id="2.60.40.1530">
    <property type="entry name" value="ntegrin, alpha v. Chain A, domain 4"/>
    <property type="match status" value="1"/>
</dbReference>
<dbReference type="Pfam" id="PF20806">
    <property type="entry name" value="Integrin_A_Ig_3"/>
    <property type="match status" value="1"/>
</dbReference>
<dbReference type="FunFam" id="2.60.40.1510:FF:000001">
    <property type="entry name" value="Integrin alpha V"/>
    <property type="match status" value="1"/>
</dbReference>
<evidence type="ECO:0000313" key="21">
    <source>
        <dbReference type="Ensembl" id="ENSOKIP00005002603.1"/>
    </source>
</evidence>
<evidence type="ECO:0000256" key="4">
    <source>
        <dbReference type="ARBA" id="ARBA00022723"/>
    </source>
</evidence>
<feature type="repeat" description="FG-GAP" evidence="15">
    <location>
        <begin position="28"/>
        <end position="90"/>
    </location>
</feature>
<dbReference type="PROSITE" id="PS51257">
    <property type="entry name" value="PROKAR_LIPOPROTEIN"/>
    <property type="match status" value="1"/>
</dbReference>
<dbReference type="Gene3D" id="2.60.40.1510">
    <property type="entry name" value="ntegrin, alpha v. Chain A, domain 3"/>
    <property type="match status" value="1"/>
</dbReference>
<name>A0A8C7C7G6_ONCKI</name>
<keyword evidence="4" id="KW-0479">Metal-binding</keyword>
<feature type="compositionally biased region" description="Polar residues" evidence="17">
    <location>
        <begin position="801"/>
        <end position="814"/>
    </location>
</feature>
<comment type="subcellular location">
    <subcellularLocation>
        <location evidence="1 16">Membrane</location>
        <topology evidence="1 16">Single-pass type I membrane protein</topology>
    </subcellularLocation>
</comment>